<dbReference type="AlphaFoldDB" id="A8IJX9"/>
<reference evidence="1 2" key="5">
    <citation type="journal article" date="2010" name="Appl. Environ. Microbiol.">
        <title>phrR-like gene praR of Azorhizobium caulinodans ORS571 is essential for symbiosis with Sesbania rostrata and is involved in expression of reb genes.</title>
        <authorList>
            <person name="Akiba N."/>
            <person name="Aono T."/>
            <person name="Toyazaki H."/>
            <person name="Sato S."/>
            <person name="Oyaizu H."/>
        </authorList>
    </citation>
    <scope>NUCLEOTIDE SEQUENCE [LARGE SCALE GENOMIC DNA]</scope>
    <source>
        <strain evidence="2">ATCC 43989 / DSM 5975 / JCM 20966 / LMG 6465 / NBRC 14845 / NCIMB 13405 / ORS 571</strain>
    </source>
</reference>
<proteinExistence type="predicted"/>
<accession>A8IJX9</accession>
<gene>
    <name evidence="1" type="ordered locus">AZC_0374</name>
</gene>
<dbReference type="STRING" id="438753.AZC_0374"/>
<dbReference type="EMBL" id="AP009384">
    <property type="protein sequence ID" value="BAF86372.1"/>
    <property type="molecule type" value="Genomic_DNA"/>
</dbReference>
<name>A8IJX9_AZOC5</name>
<dbReference type="RefSeq" id="WP_012168905.1">
    <property type="nucleotide sequence ID" value="NC_009937.1"/>
</dbReference>
<keyword evidence="2" id="KW-1185">Reference proteome</keyword>
<organism evidence="1 2">
    <name type="scientific">Azorhizobium caulinodans (strain ATCC 43989 / DSM 5975 / JCM 20966 / LMG 6465 / NBRC 14845 / NCIMB 13405 / ORS 571)</name>
    <dbReference type="NCBI Taxonomy" id="438753"/>
    <lineage>
        <taxon>Bacteria</taxon>
        <taxon>Pseudomonadati</taxon>
        <taxon>Pseudomonadota</taxon>
        <taxon>Alphaproteobacteria</taxon>
        <taxon>Hyphomicrobiales</taxon>
        <taxon>Xanthobacteraceae</taxon>
        <taxon>Azorhizobium</taxon>
    </lineage>
</organism>
<reference evidence="1 2" key="6">
    <citation type="journal article" date="2011" name="Appl. Environ. Microbiol.">
        <title>Involvement of the azorhizobial chromosome partition gene (parA) in the onset of bacteroid differentiation during Sesbania rostrata stem nodule development.</title>
        <authorList>
            <person name="Liu CT."/>
            <person name="Lee KB."/>
            <person name="Wang YS."/>
            <person name="Peng MH."/>
            <person name="Lee KT."/>
            <person name="Suzuki S."/>
            <person name="Suzuki T."/>
            <person name="Oyaizu H."/>
        </authorList>
    </citation>
    <scope>NUCLEOTIDE SEQUENCE [LARGE SCALE GENOMIC DNA]</scope>
    <source>
        <strain evidence="2">ATCC 43989 / DSM 5975 / JCM 20966 / LMG 6465 / NBRC 14845 / NCIMB 13405 / ORS 571</strain>
    </source>
</reference>
<reference evidence="1 2" key="3">
    <citation type="journal article" date="2008" name="BMC Genomics">
        <title>The genome of the versatile nitrogen fixer Azorhizobium caulinodans ORS571.</title>
        <authorList>
            <person name="Lee KB."/>
            <person name="Backer P.D."/>
            <person name="Aono T."/>
            <person name="Liu CT."/>
            <person name="Suzuki S."/>
            <person name="Suzuki T."/>
            <person name="Kaneko T."/>
            <person name="Yamada M."/>
            <person name="Tabata S."/>
            <person name="Kupfer D.M."/>
            <person name="Najar F.Z."/>
            <person name="Wiley G.B."/>
            <person name="Roe B."/>
            <person name="Binnewies T.T."/>
            <person name="Ussery D.W."/>
            <person name="D'Haeze W."/>
            <person name="Herder J.D."/>
            <person name="Gevers D."/>
            <person name="Vereecke D."/>
            <person name="Holsters M."/>
            <person name="Oyaizu H."/>
        </authorList>
    </citation>
    <scope>NUCLEOTIDE SEQUENCE [LARGE SCALE GENOMIC DNA]</scope>
    <source>
        <strain evidence="2">ATCC 43989 / DSM 5975 / JCM 20966 / LMG 6465 / NBRC 14845 / NCIMB 13405 / ORS 571</strain>
    </source>
</reference>
<evidence type="ECO:0000313" key="2">
    <source>
        <dbReference type="Proteomes" id="UP000000270"/>
    </source>
</evidence>
<reference evidence="1 2" key="4">
    <citation type="journal article" date="2009" name="Appl. Environ. Microbiol.">
        <title>Comparative genome-wide transcriptional profiling of Azorhizobium caulinodans ORS571 grown under free-living and symbiotic conditions.</title>
        <authorList>
            <person name="Tsukada S."/>
            <person name="Aono T."/>
            <person name="Akiba N."/>
            <person name="Lee KB."/>
            <person name="Liu CT."/>
            <person name="Toyazaki H."/>
            <person name="Oyaizu H."/>
        </authorList>
    </citation>
    <scope>NUCLEOTIDE SEQUENCE [LARGE SCALE GENOMIC DNA]</scope>
    <source>
        <strain evidence="2">ATCC 43989 / DSM 5975 / JCM 20966 / LMG 6465 / NBRC 14845 / NCIMB 13405 / ORS 571</strain>
    </source>
</reference>
<dbReference type="KEGG" id="azc:AZC_0374"/>
<evidence type="ECO:0008006" key="3">
    <source>
        <dbReference type="Google" id="ProtNLM"/>
    </source>
</evidence>
<evidence type="ECO:0000313" key="1">
    <source>
        <dbReference type="EMBL" id="BAF86372.1"/>
    </source>
</evidence>
<dbReference type="eggNOG" id="ENOG5032M17">
    <property type="taxonomic scope" value="Bacteria"/>
</dbReference>
<sequence length="95" mass="10280">MSDHAQVPAGAHYRLVVEAAADANVLLRLLEPFVIHDVLPHRIDVAHANDALQVELEITAAPEIADRLESRLRAMVPVFDVAMACLRPAPVLTAA</sequence>
<dbReference type="HOGENOM" id="CLU_2366810_0_0_5"/>
<reference evidence="1 2" key="1">
    <citation type="journal article" date="2007" name="Appl. Environ. Microbiol.">
        <title>Rhizobial factors required for stem nodule maturation and maintenance in Sesbania rostrata-Azorhizobium caulinodans ORS571 symbiosis.</title>
        <authorList>
            <person name="Suzuki S."/>
            <person name="Aono T."/>
            <person name="Lee KB."/>
            <person name="Suzuki T."/>
            <person name="Liu CT."/>
            <person name="Miwa H."/>
            <person name="Wakao S."/>
            <person name="Iki T."/>
            <person name="Oyaizu H."/>
        </authorList>
    </citation>
    <scope>NUCLEOTIDE SEQUENCE [LARGE SCALE GENOMIC DNA]</scope>
    <source>
        <strain evidence="2">ATCC 43989 / DSM 5975 / JCM 20966 / LMG 6465 / NBRC 14845 / NCIMB 13405 / ORS 571</strain>
    </source>
</reference>
<reference evidence="2" key="2">
    <citation type="submission" date="2007-04" db="EMBL/GenBank/DDBJ databases">
        <title>Complete genome sequence of the nitrogen-fixing bacterium Azorhizobium caulinodans ORS571.</title>
        <authorList>
            <person name="Lee K.B."/>
            <person name="Backer P.D."/>
            <person name="Aono T."/>
            <person name="Liu C.T."/>
            <person name="Suzuki S."/>
            <person name="Suzuki T."/>
            <person name="Kaneko T."/>
            <person name="Yamada M."/>
            <person name="Tabata S."/>
            <person name="Kupfer D.M."/>
            <person name="Najar F.Z."/>
            <person name="Wiley G.B."/>
            <person name="Roe B."/>
            <person name="Binnewies T."/>
            <person name="Ussery D."/>
            <person name="Vereecke D."/>
            <person name="Gevers D."/>
            <person name="Holsters M."/>
            <person name="Oyaizu H."/>
        </authorList>
    </citation>
    <scope>NUCLEOTIDE SEQUENCE [LARGE SCALE GENOMIC DNA]</scope>
    <source>
        <strain evidence="2">ATCC 43989 / DSM 5975 / JCM 20966 / LMG 6465 / NBRC 14845 / NCIMB 13405 / ORS 571</strain>
    </source>
</reference>
<dbReference type="Proteomes" id="UP000000270">
    <property type="component" value="Chromosome"/>
</dbReference>
<protein>
    <recommendedName>
        <fullName evidence="3">Acetolactate synthase</fullName>
    </recommendedName>
</protein>